<accession>A0ABN8NAT1</accession>
<feature type="compositionally biased region" description="Polar residues" evidence="1">
    <location>
        <begin position="13"/>
        <end position="22"/>
    </location>
</feature>
<feature type="compositionally biased region" description="Basic and acidic residues" evidence="1">
    <location>
        <begin position="1"/>
        <end position="12"/>
    </location>
</feature>
<evidence type="ECO:0000256" key="1">
    <source>
        <dbReference type="SAM" id="MobiDB-lite"/>
    </source>
</evidence>
<feature type="region of interest" description="Disordered" evidence="1">
    <location>
        <begin position="1"/>
        <end position="28"/>
    </location>
</feature>
<evidence type="ECO:0000313" key="3">
    <source>
        <dbReference type="Proteomes" id="UP001159427"/>
    </source>
</evidence>
<feature type="compositionally biased region" description="Polar residues" evidence="1">
    <location>
        <begin position="109"/>
        <end position="122"/>
    </location>
</feature>
<protein>
    <recommendedName>
        <fullName evidence="4">Prolactin receptor</fullName>
    </recommendedName>
</protein>
<comment type="caution">
    <text evidence="2">The sequence shown here is derived from an EMBL/GenBank/DDBJ whole genome shotgun (WGS) entry which is preliminary data.</text>
</comment>
<organism evidence="2 3">
    <name type="scientific">Porites evermanni</name>
    <dbReference type="NCBI Taxonomy" id="104178"/>
    <lineage>
        <taxon>Eukaryota</taxon>
        <taxon>Metazoa</taxon>
        <taxon>Cnidaria</taxon>
        <taxon>Anthozoa</taxon>
        <taxon>Hexacorallia</taxon>
        <taxon>Scleractinia</taxon>
        <taxon>Fungiina</taxon>
        <taxon>Poritidae</taxon>
        <taxon>Porites</taxon>
    </lineage>
</organism>
<proteinExistence type="predicted"/>
<feature type="region of interest" description="Disordered" evidence="1">
    <location>
        <begin position="103"/>
        <end position="122"/>
    </location>
</feature>
<evidence type="ECO:0008006" key="4">
    <source>
        <dbReference type="Google" id="ProtNLM"/>
    </source>
</evidence>
<dbReference type="Proteomes" id="UP001159427">
    <property type="component" value="Unassembled WGS sequence"/>
</dbReference>
<keyword evidence="3" id="KW-1185">Reference proteome</keyword>
<dbReference type="EMBL" id="CALNXI010000781">
    <property type="protein sequence ID" value="CAH3046784.1"/>
    <property type="molecule type" value="Genomic_DNA"/>
</dbReference>
<gene>
    <name evidence="2" type="ORF">PEVE_00041306</name>
</gene>
<reference evidence="2 3" key="1">
    <citation type="submission" date="2022-05" db="EMBL/GenBank/DDBJ databases">
        <authorList>
            <consortium name="Genoscope - CEA"/>
            <person name="William W."/>
        </authorList>
    </citation>
    <scope>NUCLEOTIDE SEQUENCE [LARGE SCALE GENOMIC DNA]</scope>
</reference>
<sequence length="122" mass="13697">MHEGIKKHDRDTQLSQTQTSAISEHANKTGHYPLWDEVKLTETVTDFILTPSTGAVELRFLKCGYQQSHNITADHCHSGPLRNQFLPLTIPTMLRIENPPTMSEECDTPITNNHSGTNSLTQ</sequence>
<evidence type="ECO:0000313" key="2">
    <source>
        <dbReference type="EMBL" id="CAH3046784.1"/>
    </source>
</evidence>
<name>A0ABN8NAT1_9CNID</name>